<dbReference type="Proteomes" id="UP000305401">
    <property type="component" value="Unassembled WGS sequence"/>
</dbReference>
<accession>A0AC61S8Q0</accession>
<sequence>MTKKKCIIIGSGLGGLSCGVILARNGYDVTVLEQHYQIGGCLQCFTRKGAKFETGMHFIGSAAPGQTLYKLMRYLNLEDIQLSQLDTLGYDVISIAGDKFKFANGRDSFIEQMGGYFPKEKDNLVLYYDIIEKIAQASSLHSLRYAENDIVVNTFYQTISINEVLEDIFQDKLLRDVLVGNLPLYAAEKDKTPFSQHAFIMDFYNQSAFRVVGGSDRIALSLADTICKFGGKVIPNSKVTKILCNDIQATGVEVNNEEFISADLIVADIHPARVMEMLDTKLIRPAFRNRISGLKNTTAGFSVYLKFKDSKVPYLNSNYYSFNSGTPWGCENYTESTWPKGYLYMHFCNEVVPKFASSGVILSYMNMEDVSQWEGTSIGHRGESYELFKKRKAEILINEVNKEFPGFKESIDCYYTATPLTYLDYTGTQDGSMYGVAKDITLGAACRVPHKTKVPNLLLTGQNINSHGMLGVLVGSIVTCSELLTAETIYQQIIETNK</sequence>
<evidence type="ECO:0000313" key="2">
    <source>
        <dbReference type="Proteomes" id="UP000305401"/>
    </source>
</evidence>
<protein>
    <submittedName>
        <fullName evidence="1">NAD(P)/FAD-dependent oxidoreductase</fullName>
    </submittedName>
</protein>
<name>A0AC61S8Q0_9BACT</name>
<gene>
    <name evidence="1" type="ORF">E5990_01040</name>
</gene>
<comment type="caution">
    <text evidence="1">The sequence shown here is derived from an EMBL/GenBank/DDBJ whole genome shotgun (WGS) entry which is preliminary data.</text>
</comment>
<dbReference type="EMBL" id="SSTG01000005">
    <property type="protein sequence ID" value="THG55076.1"/>
    <property type="molecule type" value="Genomic_DNA"/>
</dbReference>
<evidence type="ECO:0000313" key="1">
    <source>
        <dbReference type="EMBL" id="THG55076.1"/>
    </source>
</evidence>
<proteinExistence type="predicted"/>
<reference evidence="1" key="1">
    <citation type="submission" date="2019-04" db="EMBL/GenBank/DDBJ databases">
        <title>Microbes associate with the intestines of laboratory mice.</title>
        <authorList>
            <person name="Navarre W."/>
            <person name="Wong E."/>
            <person name="Huang K.C."/>
            <person name="Tropini C."/>
            <person name="Ng K."/>
            <person name="Yu B."/>
        </authorList>
    </citation>
    <scope>NUCLEOTIDE SEQUENCE</scope>
    <source>
        <strain evidence="1">NM86_A22</strain>
    </source>
</reference>
<keyword evidence="2" id="KW-1185">Reference proteome</keyword>
<organism evidence="1 2">
    <name type="scientific">Muribaculum caecicola</name>
    <dbReference type="NCBI Taxonomy" id="3038144"/>
    <lineage>
        <taxon>Bacteria</taxon>
        <taxon>Pseudomonadati</taxon>
        <taxon>Bacteroidota</taxon>
        <taxon>Bacteroidia</taxon>
        <taxon>Bacteroidales</taxon>
        <taxon>Muribaculaceae</taxon>
        <taxon>Muribaculum</taxon>
    </lineage>
</organism>